<dbReference type="EMBL" id="CAAALY010059792">
    <property type="protein sequence ID" value="VEL23058.1"/>
    <property type="molecule type" value="Genomic_DNA"/>
</dbReference>
<name>A0A448WY52_9PLAT</name>
<gene>
    <name evidence="1" type="ORF">PXEA_LOCUS16498</name>
</gene>
<sequence>MFHLLDCLRSTLFDLLKTSRRMSELGPQWFWPITAFLAANPPSQTDCSLIRPSKSETLINSVSAGYSPSKSDREGADLSTKVRFRRYCRKMSANQPIFCKTSGIEGDEFIRWSSILEKPEHEPKFLLQSSLCLPSRLSHSDRPQNVSLSFTEVTI</sequence>
<dbReference type="Proteomes" id="UP000784294">
    <property type="component" value="Unassembled WGS sequence"/>
</dbReference>
<dbReference type="AlphaFoldDB" id="A0A448WY52"/>
<evidence type="ECO:0000313" key="2">
    <source>
        <dbReference type="Proteomes" id="UP000784294"/>
    </source>
</evidence>
<keyword evidence="2" id="KW-1185">Reference proteome</keyword>
<evidence type="ECO:0000313" key="1">
    <source>
        <dbReference type="EMBL" id="VEL23058.1"/>
    </source>
</evidence>
<protein>
    <submittedName>
        <fullName evidence="1">Uncharacterized protein</fullName>
    </submittedName>
</protein>
<accession>A0A448WY52</accession>
<comment type="caution">
    <text evidence="1">The sequence shown here is derived from an EMBL/GenBank/DDBJ whole genome shotgun (WGS) entry which is preliminary data.</text>
</comment>
<organism evidence="1 2">
    <name type="scientific">Protopolystoma xenopodis</name>
    <dbReference type="NCBI Taxonomy" id="117903"/>
    <lineage>
        <taxon>Eukaryota</taxon>
        <taxon>Metazoa</taxon>
        <taxon>Spiralia</taxon>
        <taxon>Lophotrochozoa</taxon>
        <taxon>Platyhelminthes</taxon>
        <taxon>Monogenea</taxon>
        <taxon>Polyopisthocotylea</taxon>
        <taxon>Polystomatidea</taxon>
        <taxon>Polystomatidae</taxon>
        <taxon>Protopolystoma</taxon>
    </lineage>
</organism>
<reference evidence="1" key="1">
    <citation type="submission" date="2018-11" db="EMBL/GenBank/DDBJ databases">
        <authorList>
            <consortium name="Pathogen Informatics"/>
        </authorList>
    </citation>
    <scope>NUCLEOTIDE SEQUENCE</scope>
</reference>
<proteinExistence type="predicted"/>